<dbReference type="Pfam" id="PF00480">
    <property type="entry name" value="ROK"/>
    <property type="match status" value="1"/>
</dbReference>
<dbReference type="Proteomes" id="UP001196843">
    <property type="component" value="Unassembled WGS sequence"/>
</dbReference>
<dbReference type="RefSeq" id="WP_220300954.1">
    <property type="nucleotide sequence ID" value="NZ_JAEUAW010000007.1"/>
</dbReference>
<dbReference type="PANTHER" id="PTHR18964">
    <property type="entry name" value="ROK (REPRESSOR, ORF, KINASE) FAMILY"/>
    <property type="match status" value="1"/>
</dbReference>
<sequence length="309" mass="30628">MNAAVVLGLDVGGSSVKYRLASAGSSDGIPAAIAQGTVQTPKKDPVAGLAAIARDVAAGRRLVAVVVGIPGLVDEDRGTVLRSANLPALDGLALGPALSAALDVPVGVINDGRAAAVAEARWGAGAGERDVFTLALGTGIAGSHIVDGRVVDGAHGIAGELGHVVVEPSGASCACGQRGCLETVVGAPALRRAWNRAGGEGSPKDLLAAYEAGDERAVRVVDRGAGALADAILTLLALVDPGVIVIGGGLASAPHRLVVRARALVDERATFHRVPPIVPATLGKWAGAVGAVAEARALHDRSPVALAAN</sequence>
<comment type="caution">
    <text evidence="2">The sequence shown here is derived from an EMBL/GenBank/DDBJ whole genome shotgun (WGS) entry which is preliminary data.</text>
</comment>
<keyword evidence="3" id="KW-1185">Reference proteome</keyword>
<evidence type="ECO:0000313" key="2">
    <source>
        <dbReference type="EMBL" id="MBW9094249.1"/>
    </source>
</evidence>
<dbReference type="SUPFAM" id="SSF53067">
    <property type="entry name" value="Actin-like ATPase domain"/>
    <property type="match status" value="1"/>
</dbReference>
<evidence type="ECO:0000256" key="1">
    <source>
        <dbReference type="ARBA" id="ARBA00006479"/>
    </source>
</evidence>
<dbReference type="InterPro" id="IPR043129">
    <property type="entry name" value="ATPase_NBD"/>
</dbReference>
<proteinExistence type="inferred from homology"/>
<dbReference type="InterPro" id="IPR000600">
    <property type="entry name" value="ROK"/>
</dbReference>
<reference evidence="2 3" key="1">
    <citation type="journal article" date="2021" name="MBio">
        <title>Poor Competitiveness of Bradyrhizobium in Pigeon Pea Root Colonization in Indian Soils.</title>
        <authorList>
            <person name="Chalasani D."/>
            <person name="Basu A."/>
            <person name="Pullabhotla S.V.S.R.N."/>
            <person name="Jorrin B."/>
            <person name="Neal A.L."/>
            <person name="Poole P.S."/>
            <person name="Podile A.R."/>
            <person name="Tkacz A."/>
        </authorList>
    </citation>
    <scope>NUCLEOTIDE SEQUENCE [LARGE SCALE GENOMIC DNA]</scope>
    <source>
        <strain evidence="2 3">HU14</strain>
    </source>
</reference>
<comment type="similarity">
    <text evidence="1">Belongs to the ROK (NagC/XylR) family.</text>
</comment>
<dbReference type="Gene3D" id="3.30.420.40">
    <property type="match status" value="2"/>
</dbReference>
<organism evidence="2 3">
    <name type="scientific">Microbacterium jejuense</name>
    <dbReference type="NCBI Taxonomy" id="1263637"/>
    <lineage>
        <taxon>Bacteria</taxon>
        <taxon>Bacillati</taxon>
        <taxon>Actinomycetota</taxon>
        <taxon>Actinomycetes</taxon>
        <taxon>Micrococcales</taxon>
        <taxon>Microbacteriaceae</taxon>
        <taxon>Microbacterium</taxon>
    </lineage>
</organism>
<dbReference type="EMBL" id="JAEUAW010000007">
    <property type="protein sequence ID" value="MBW9094249.1"/>
    <property type="molecule type" value="Genomic_DNA"/>
</dbReference>
<accession>A0ABS7HMQ3</accession>
<gene>
    <name evidence="2" type="ORF">JNB62_11190</name>
</gene>
<dbReference type="PANTHER" id="PTHR18964:SF149">
    <property type="entry name" value="BIFUNCTIONAL UDP-N-ACETYLGLUCOSAMINE 2-EPIMERASE_N-ACETYLMANNOSAMINE KINASE"/>
    <property type="match status" value="1"/>
</dbReference>
<evidence type="ECO:0000313" key="3">
    <source>
        <dbReference type="Proteomes" id="UP001196843"/>
    </source>
</evidence>
<name>A0ABS7HMQ3_9MICO</name>
<protein>
    <submittedName>
        <fullName evidence="2">ROK family protein</fullName>
    </submittedName>
</protein>